<dbReference type="EMBL" id="GBXM01083634">
    <property type="protein sequence ID" value="JAH24943.1"/>
    <property type="molecule type" value="Transcribed_RNA"/>
</dbReference>
<feature type="compositionally biased region" description="Basic residues" evidence="1">
    <location>
        <begin position="26"/>
        <end position="38"/>
    </location>
</feature>
<dbReference type="AlphaFoldDB" id="A0A0E9R9D2"/>
<evidence type="ECO:0000256" key="1">
    <source>
        <dbReference type="SAM" id="MobiDB-lite"/>
    </source>
</evidence>
<protein>
    <submittedName>
        <fullName evidence="2">Uncharacterized protein</fullName>
    </submittedName>
</protein>
<name>A0A0E9R9D2_ANGAN</name>
<evidence type="ECO:0000313" key="2">
    <source>
        <dbReference type="EMBL" id="JAH24943.1"/>
    </source>
</evidence>
<sequence>MYAHTCNTHAHMHTATHEHENTQTHAHTHTTQSHRHNLPRVQLRNCVQIVLQKNKTERKKKKK</sequence>
<accession>A0A0E9R9D2</accession>
<organism evidence="2">
    <name type="scientific">Anguilla anguilla</name>
    <name type="common">European freshwater eel</name>
    <name type="synonym">Muraena anguilla</name>
    <dbReference type="NCBI Taxonomy" id="7936"/>
    <lineage>
        <taxon>Eukaryota</taxon>
        <taxon>Metazoa</taxon>
        <taxon>Chordata</taxon>
        <taxon>Craniata</taxon>
        <taxon>Vertebrata</taxon>
        <taxon>Euteleostomi</taxon>
        <taxon>Actinopterygii</taxon>
        <taxon>Neopterygii</taxon>
        <taxon>Teleostei</taxon>
        <taxon>Anguilliformes</taxon>
        <taxon>Anguillidae</taxon>
        <taxon>Anguilla</taxon>
    </lineage>
</organism>
<feature type="region of interest" description="Disordered" evidence="1">
    <location>
        <begin position="13"/>
        <end position="41"/>
    </location>
</feature>
<proteinExistence type="predicted"/>
<reference evidence="2" key="1">
    <citation type="submission" date="2014-11" db="EMBL/GenBank/DDBJ databases">
        <authorList>
            <person name="Amaro Gonzalez C."/>
        </authorList>
    </citation>
    <scope>NUCLEOTIDE SEQUENCE</scope>
</reference>
<reference evidence="2" key="2">
    <citation type="journal article" date="2015" name="Fish Shellfish Immunol.">
        <title>Early steps in the European eel (Anguilla anguilla)-Vibrio vulnificus interaction in the gills: Role of the RtxA13 toxin.</title>
        <authorList>
            <person name="Callol A."/>
            <person name="Pajuelo D."/>
            <person name="Ebbesson L."/>
            <person name="Teles M."/>
            <person name="MacKenzie S."/>
            <person name="Amaro C."/>
        </authorList>
    </citation>
    <scope>NUCLEOTIDE SEQUENCE</scope>
</reference>